<dbReference type="InParanoid" id="B8C7Q2"/>
<feature type="compositionally biased region" description="Basic and acidic residues" evidence="1">
    <location>
        <begin position="118"/>
        <end position="134"/>
    </location>
</feature>
<name>B8C7Q2_THAPS</name>
<evidence type="ECO:0000313" key="2">
    <source>
        <dbReference type="EMBL" id="EED90145.1"/>
    </source>
</evidence>
<dbReference type="GeneID" id="7451186"/>
<keyword evidence="3" id="KW-1185">Reference proteome</keyword>
<organism evidence="2 3">
    <name type="scientific">Thalassiosira pseudonana</name>
    <name type="common">Marine diatom</name>
    <name type="synonym">Cyclotella nana</name>
    <dbReference type="NCBI Taxonomy" id="35128"/>
    <lineage>
        <taxon>Eukaryota</taxon>
        <taxon>Sar</taxon>
        <taxon>Stramenopiles</taxon>
        <taxon>Ochrophyta</taxon>
        <taxon>Bacillariophyta</taxon>
        <taxon>Coscinodiscophyceae</taxon>
        <taxon>Thalassiosirophycidae</taxon>
        <taxon>Thalassiosirales</taxon>
        <taxon>Thalassiosiraceae</taxon>
        <taxon>Thalassiosira</taxon>
    </lineage>
</organism>
<feature type="compositionally biased region" description="Low complexity" evidence="1">
    <location>
        <begin position="321"/>
        <end position="341"/>
    </location>
</feature>
<dbReference type="PaxDb" id="35128-Thaps23903"/>
<dbReference type="EMBL" id="CM000645">
    <property type="protein sequence ID" value="EED90145.1"/>
    <property type="molecule type" value="Genomic_DNA"/>
</dbReference>
<dbReference type="RefSeq" id="XP_002292170.1">
    <property type="nucleotide sequence ID" value="XM_002292134.1"/>
</dbReference>
<evidence type="ECO:0000313" key="3">
    <source>
        <dbReference type="Proteomes" id="UP000001449"/>
    </source>
</evidence>
<reference evidence="2 3" key="2">
    <citation type="journal article" date="2008" name="Nature">
        <title>The Phaeodactylum genome reveals the evolutionary history of diatom genomes.</title>
        <authorList>
            <person name="Bowler C."/>
            <person name="Allen A.E."/>
            <person name="Badger J.H."/>
            <person name="Grimwood J."/>
            <person name="Jabbari K."/>
            <person name="Kuo A."/>
            <person name="Maheswari U."/>
            <person name="Martens C."/>
            <person name="Maumus F."/>
            <person name="Otillar R.P."/>
            <person name="Rayko E."/>
            <person name="Salamov A."/>
            <person name="Vandepoele K."/>
            <person name="Beszteri B."/>
            <person name="Gruber A."/>
            <person name="Heijde M."/>
            <person name="Katinka M."/>
            <person name="Mock T."/>
            <person name="Valentin K."/>
            <person name="Verret F."/>
            <person name="Berges J.A."/>
            <person name="Brownlee C."/>
            <person name="Cadoret J.P."/>
            <person name="Chiovitti A."/>
            <person name="Choi C.J."/>
            <person name="Coesel S."/>
            <person name="De Martino A."/>
            <person name="Detter J.C."/>
            <person name="Durkin C."/>
            <person name="Falciatore A."/>
            <person name="Fournet J."/>
            <person name="Haruta M."/>
            <person name="Huysman M.J."/>
            <person name="Jenkins B.D."/>
            <person name="Jiroutova K."/>
            <person name="Jorgensen R.E."/>
            <person name="Joubert Y."/>
            <person name="Kaplan A."/>
            <person name="Kroger N."/>
            <person name="Kroth P.G."/>
            <person name="La Roche J."/>
            <person name="Lindquist E."/>
            <person name="Lommer M."/>
            <person name="Martin-Jezequel V."/>
            <person name="Lopez P.J."/>
            <person name="Lucas S."/>
            <person name="Mangogna M."/>
            <person name="McGinnis K."/>
            <person name="Medlin L.K."/>
            <person name="Montsant A."/>
            <person name="Oudot-Le Secq M.P."/>
            <person name="Napoli C."/>
            <person name="Obornik M."/>
            <person name="Parker M.S."/>
            <person name="Petit J.L."/>
            <person name="Porcel B.M."/>
            <person name="Poulsen N."/>
            <person name="Robison M."/>
            <person name="Rychlewski L."/>
            <person name="Rynearson T.A."/>
            <person name="Schmutz J."/>
            <person name="Shapiro H."/>
            <person name="Siaut M."/>
            <person name="Stanley M."/>
            <person name="Sussman M.R."/>
            <person name="Taylor A.R."/>
            <person name="Vardi A."/>
            <person name="von Dassow P."/>
            <person name="Vyverman W."/>
            <person name="Willis A."/>
            <person name="Wyrwicz L.S."/>
            <person name="Rokhsar D.S."/>
            <person name="Weissenbach J."/>
            <person name="Armbrust E.V."/>
            <person name="Green B.R."/>
            <person name="Van de Peer Y."/>
            <person name="Grigoriev I.V."/>
        </authorList>
    </citation>
    <scope>NUCLEOTIDE SEQUENCE [LARGE SCALE GENOMIC DNA]</scope>
    <source>
        <strain evidence="2 3">CCMP1335</strain>
    </source>
</reference>
<feature type="compositionally biased region" description="Basic and acidic residues" evidence="1">
    <location>
        <begin position="149"/>
        <end position="161"/>
    </location>
</feature>
<protein>
    <submittedName>
        <fullName evidence="2">Uncharacterized protein</fullName>
    </submittedName>
</protein>
<dbReference type="KEGG" id="tps:THAPSDRAFT_23903"/>
<feature type="compositionally biased region" description="Polar residues" evidence="1">
    <location>
        <begin position="172"/>
        <end position="194"/>
    </location>
</feature>
<gene>
    <name evidence="2" type="ORF">THAPSDRAFT_23903</name>
</gene>
<reference evidence="2 3" key="1">
    <citation type="journal article" date="2004" name="Science">
        <title>The genome of the diatom Thalassiosira pseudonana: ecology, evolution, and metabolism.</title>
        <authorList>
            <person name="Armbrust E.V."/>
            <person name="Berges J.A."/>
            <person name="Bowler C."/>
            <person name="Green B.R."/>
            <person name="Martinez D."/>
            <person name="Putnam N.H."/>
            <person name="Zhou S."/>
            <person name="Allen A.E."/>
            <person name="Apt K.E."/>
            <person name="Bechner M."/>
            <person name="Brzezinski M.A."/>
            <person name="Chaal B.K."/>
            <person name="Chiovitti A."/>
            <person name="Davis A.K."/>
            <person name="Demarest M.S."/>
            <person name="Detter J.C."/>
            <person name="Glavina T."/>
            <person name="Goodstein D."/>
            <person name="Hadi M.Z."/>
            <person name="Hellsten U."/>
            <person name="Hildebrand M."/>
            <person name="Jenkins B.D."/>
            <person name="Jurka J."/>
            <person name="Kapitonov V.V."/>
            <person name="Kroger N."/>
            <person name="Lau W.W."/>
            <person name="Lane T.W."/>
            <person name="Larimer F.W."/>
            <person name="Lippmeier J.C."/>
            <person name="Lucas S."/>
            <person name="Medina M."/>
            <person name="Montsant A."/>
            <person name="Obornik M."/>
            <person name="Parker M.S."/>
            <person name="Palenik B."/>
            <person name="Pazour G.J."/>
            <person name="Richardson P.M."/>
            <person name="Rynearson T.A."/>
            <person name="Saito M.A."/>
            <person name="Schwartz D.C."/>
            <person name="Thamatrakoln K."/>
            <person name="Valentin K."/>
            <person name="Vardi A."/>
            <person name="Wilkerson F.P."/>
            <person name="Rokhsar D.S."/>
        </authorList>
    </citation>
    <scope>NUCLEOTIDE SEQUENCE [LARGE SCALE GENOMIC DNA]</scope>
    <source>
        <strain evidence="2 3">CCMP1335</strain>
    </source>
</reference>
<feature type="region of interest" description="Disordered" evidence="1">
    <location>
        <begin position="356"/>
        <end position="375"/>
    </location>
</feature>
<sequence>MRGPTNEIGGKVKQRSYALPKRKVPRTQPSHSSSSGVPSQTYIDRQALLATSPSLQRLFAKEVQNERPVSNVAYAAVLKRFLHSDGVTMAVEEEVRRAEERKHSKLLKVRKSVNGNARAHDGNLREKKGGRDRSNSFGLFQGGGNNNADHSRNNDGGDRSSSRRSSWKPPTATEQFSRIRASLQNGPPSKTNSSSDEEDNIAPRRNSTFLSPQDVELLSQENETYRREQMKKMMMDSFLNSCEETALISSSRVSFDGRASGFTAKASDARSVGKIVVGETSSNKSGEKVEQTAVAAHERRGSNCSLELGDIFEGIDDDESSCYSDSSNSSHSDSSFSSEFSRSTTKDVDAVQVEFERLSTTSTGHTADRDLDEIGGDDGTKLMRSQQQQAFEYSEYSTAPEDGCHVFWPEKSEYSAFGASSGLVNNGEELLVSFQSSLGDSNAFMPWPSAGGGGRGLKTNRASAV</sequence>
<feature type="region of interest" description="Disordered" evidence="1">
    <location>
        <begin position="1"/>
        <end position="40"/>
    </location>
</feature>
<accession>B8C7Q2</accession>
<proteinExistence type="predicted"/>
<dbReference type="AlphaFoldDB" id="B8C7Q2"/>
<dbReference type="Proteomes" id="UP000001449">
    <property type="component" value="Chromosome 9"/>
</dbReference>
<feature type="region of interest" description="Disordered" evidence="1">
    <location>
        <begin position="110"/>
        <end position="213"/>
    </location>
</feature>
<dbReference type="HOGENOM" id="CLU_588640_0_0_1"/>
<evidence type="ECO:0000256" key="1">
    <source>
        <dbReference type="SAM" id="MobiDB-lite"/>
    </source>
</evidence>
<feature type="region of interest" description="Disordered" evidence="1">
    <location>
        <begin position="319"/>
        <end position="341"/>
    </location>
</feature>